<keyword evidence="1 2" id="KW-0597">Phosphoprotein</keyword>
<evidence type="ECO:0000256" key="1">
    <source>
        <dbReference type="ARBA" id="ARBA00022553"/>
    </source>
</evidence>
<evidence type="ECO:0000313" key="4">
    <source>
        <dbReference type="EMBL" id="MDO7841309.1"/>
    </source>
</evidence>
<reference evidence="4" key="1">
    <citation type="submission" date="2023-07" db="EMBL/GenBank/DDBJ databases">
        <authorList>
            <person name="Kim M.K."/>
        </authorList>
    </citation>
    <scope>NUCLEOTIDE SEQUENCE</scope>
    <source>
        <strain evidence="4">CA1-15</strain>
    </source>
</reference>
<dbReference type="InterPro" id="IPR001789">
    <property type="entry name" value="Sig_transdc_resp-reg_receiver"/>
</dbReference>
<dbReference type="SUPFAM" id="SSF52172">
    <property type="entry name" value="CheY-like"/>
    <property type="match status" value="1"/>
</dbReference>
<dbReference type="InterPro" id="IPR011006">
    <property type="entry name" value="CheY-like_superfamily"/>
</dbReference>
<dbReference type="RefSeq" id="WP_304559778.1">
    <property type="nucleotide sequence ID" value="NZ_JAUQSZ010000002.1"/>
</dbReference>
<name>A0ABT8ZVY9_9SPHN</name>
<feature type="modified residue" description="4-aspartylphosphate" evidence="2">
    <location>
        <position position="58"/>
    </location>
</feature>
<dbReference type="Pfam" id="PF00072">
    <property type="entry name" value="Response_reg"/>
    <property type="match status" value="1"/>
</dbReference>
<gene>
    <name evidence="4" type="ORF">Q5H94_03145</name>
</gene>
<sequence>MNAPLNLLYVDDDPDIRTIVQMSLALDPTIAARTAPSGADALRMAADPEWRPDILVLDVMMPGMDGIETLRALRTLPGFEATPAIFMTAKGRQDDIVRYHAEGAAGVILKPFDPLQLATEIRTLAAR</sequence>
<organism evidence="4 5">
    <name type="scientific">Sphingomonas immobilis</name>
    <dbReference type="NCBI Taxonomy" id="3063997"/>
    <lineage>
        <taxon>Bacteria</taxon>
        <taxon>Pseudomonadati</taxon>
        <taxon>Pseudomonadota</taxon>
        <taxon>Alphaproteobacteria</taxon>
        <taxon>Sphingomonadales</taxon>
        <taxon>Sphingomonadaceae</taxon>
        <taxon>Sphingomonas</taxon>
    </lineage>
</organism>
<dbReference type="Proteomes" id="UP001176468">
    <property type="component" value="Unassembled WGS sequence"/>
</dbReference>
<comment type="caution">
    <text evidence="4">The sequence shown here is derived from an EMBL/GenBank/DDBJ whole genome shotgun (WGS) entry which is preliminary data.</text>
</comment>
<accession>A0ABT8ZVY9</accession>
<protein>
    <submittedName>
        <fullName evidence="4">Response regulator</fullName>
    </submittedName>
</protein>
<evidence type="ECO:0000313" key="5">
    <source>
        <dbReference type="Proteomes" id="UP001176468"/>
    </source>
</evidence>
<evidence type="ECO:0000256" key="2">
    <source>
        <dbReference type="PROSITE-ProRule" id="PRU00169"/>
    </source>
</evidence>
<dbReference type="InterPro" id="IPR050595">
    <property type="entry name" value="Bact_response_regulator"/>
</dbReference>
<feature type="domain" description="Response regulatory" evidence="3">
    <location>
        <begin position="6"/>
        <end position="125"/>
    </location>
</feature>
<dbReference type="PROSITE" id="PS50110">
    <property type="entry name" value="RESPONSE_REGULATORY"/>
    <property type="match status" value="1"/>
</dbReference>
<dbReference type="EMBL" id="JAUQSZ010000002">
    <property type="protein sequence ID" value="MDO7841309.1"/>
    <property type="molecule type" value="Genomic_DNA"/>
</dbReference>
<dbReference type="Gene3D" id="3.40.50.2300">
    <property type="match status" value="1"/>
</dbReference>
<dbReference type="PANTHER" id="PTHR44591:SF3">
    <property type="entry name" value="RESPONSE REGULATORY DOMAIN-CONTAINING PROTEIN"/>
    <property type="match status" value="1"/>
</dbReference>
<dbReference type="PANTHER" id="PTHR44591">
    <property type="entry name" value="STRESS RESPONSE REGULATOR PROTEIN 1"/>
    <property type="match status" value="1"/>
</dbReference>
<proteinExistence type="predicted"/>
<evidence type="ECO:0000259" key="3">
    <source>
        <dbReference type="PROSITE" id="PS50110"/>
    </source>
</evidence>
<keyword evidence="5" id="KW-1185">Reference proteome</keyword>
<dbReference type="SMART" id="SM00448">
    <property type="entry name" value="REC"/>
    <property type="match status" value="1"/>
</dbReference>